<reference evidence="2" key="1">
    <citation type="submission" date="2022-11" db="EMBL/GenBank/DDBJ databases">
        <authorList>
            <person name="Kikuchi T."/>
        </authorList>
    </citation>
    <scope>NUCLEOTIDE SEQUENCE</scope>
    <source>
        <strain evidence="2">PS1010</strain>
    </source>
</reference>
<proteinExistence type="predicted"/>
<accession>A0A9P1MY57</accession>
<name>A0A9P1MY57_9PELO</name>
<evidence type="ECO:0008006" key="4">
    <source>
        <dbReference type="Google" id="ProtNLM"/>
    </source>
</evidence>
<dbReference type="OrthoDB" id="5778082at2759"/>
<organism evidence="2 3">
    <name type="scientific">Caenorhabditis angaria</name>
    <dbReference type="NCBI Taxonomy" id="860376"/>
    <lineage>
        <taxon>Eukaryota</taxon>
        <taxon>Metazoa</taxon>
        <taxon>Ecdysozoa</taxon>
        <taxon>Nematoda</taxon>
        <taxon>Chromadorea</taxon>
        <taxon>Rhabditida</taxon>
        <taxon>Rhabditina</taxon>
        <taxon>Rhabditomorpha</taxon>
        <taxon>Rhabditoidea</taxon>
        <taxon>Rhabditidae</taxon>
        <taxon>Peloderinae</taxon>
        <taxon>Caenorhabditis</taxon>
    </lineage>
</organism>
<evidence type="ECO:0000313" key="3">
    <source>
        <dbReference type="Proteomes" id="UP001152747"/>
    </source>
</evidence>
<feature type="compositionally biased region" description="Low complexity" evidence="1">
    <location>
        <begin position="1"/>
        <end position="15"/>
    </location>
</feature>
<gene>
    <name evidence="2" type="ORF">CAMP_LOCUS3003</name>
</gene>
<protein>
    <recommendedName>
        <fullName evidence="4">RRM domain-containing protein</fullName>
    </recommendedName>
</protein>
<dbReference type="Proteomes" id="UP001152747">
    <property type="component" value="Unassembled WGS sequence"/>
</dbReference>
<comment type="caution">
    <text evidence="2">The sequence shown here is derived from an EMBL/GenBank/DDBJ whole genome shotgun (WGS) entry which is preliminary data.</text>
</comment>
<dbReference type="GO" id="GO:0003676">
    <property type="term" value="F:nucleic acid binding"/>
    <property type="evidence" value="ECO:0007669"/>
    <property type="project" value="InterPro"/>
</dbReference>
<sequence>MQQISSQNNNNSSRSSPKKSSKDSSSGWEYWTRIYSDDQNSINSSNNNNMSNSSNMSNANSNSNGNSNSSSQGRGQAVRDMRISDMLASECLVRAKLLFLNVPGLPTGYKNIILHLVKRELREKIPIQDVIVQPGKWYLHFYRPEDALRVLKVFNGFTYRSHTLVVRFCYPDGTFGDEAALTDLVACTQQTKSQLMPVSESPANQDSMAVWSPVEQEAVRAFERELVHILQNQTFLPYYQAISTIRNTFSTQNLNYYFISDALGQWSTGFIRIFHRTIKVVANTICLASNGYYAQRMREVATSRGAPSSTNSLCRNSLADPTAAAAISATTPGGLVVQRDSWEPYVPDDIRSEIQLKQYAHAFLCHFGPQHVYIDIPIRLLAQSLRGIWPKTGIELAELLSKISASFVIINHVLYLSAYERHNEFIIDNLAVYQEDSDENICAPLDMDHKTMTNVALDLV</sequence>
<feature type="compositionally biased region" description="Low complexity" evidence="1">
    <location>
        <begin position="40"/>
        <end position="71"/>
    </location>
</feature>
<dbReference type="SUPFAM" id="SSF54928">
    <property type="entry name" value="RNA-binding domain, RBD"/>
    <property type="match status" value="1"/>
</dbReference>
<dbReference type="InterPro" id="IPR035979">
    <property type="entry name" value="RBD_domain_sf"/>
</dbReference>
<feature type="region of interest" description="Disordered" evidence="1">
    <location>
        <begin position="38"/>
        <end position="77"/>
    </location>
</feature>
<evidence type="ECO:0000313" key="2">
    <source>
        <dbReference type="EMBL" id="CAI5440366.1"/>
    </source>
</evidence>
<evidence type="ECO:0000256" key="1">
    <source>
        <dbReference type="SAM" id="MobiDB-lite"/>
    </source>
</evidence>
<dbReference type="EMBL" id="CANHGI010000001">
    <property type="protein sequence ID" value="CAI5440366.1"/>
    <property type="molecule type" value="Genomic_DNA"/>
</dbReference>
<keyword evidence="3" id="KW-1185">Reference proteome</keyword>
<feature type="region of interest" description="Disordered" evidence="1">
    <location>
        <begin position="1"/>
        <end position="26"/>
    </location>
</feature>
<dbReference type="AlphaFoldDB" id="A0A9P1MY57"/>